<dbReference type="InterPro" id="IPR051534">
    <property type="entry name" value="CBASS_pafABC_assoc_protein"/>
</dbReference>
<evidence type="ECO:0000256" key="1">
    <source>
        <dbReference type="SAM" id="MobiDB-lite"/>
    </source>
</evidence>
<accession>A0A917NV15</accession>
<reference evidence="3" key="2">
    <citation type="submission" date="2020-09" db="EMBL/GenBank/DDBJ databases">
        <authorList>
            <person name="Sun Q."/>
            <person name="Ohkuma M."/>
        </authorList>
    </citation>
    <scope>NUCLEOTIDE SEQUENCE</scope>
    <source>
        <strain evidence="3">JCM 3086</strain>
    </source>
</reference>
<dbReference type="AlphaFoldDB" id="A0A917NV15"/>
<dbReference type="PANTHER" id="PTHR34580:SF1">
    <property type="entry name" value="PROTEIN PAFC"/>
    <property type="match status" value="1"/>
</dbReference>
<gene>
    <name evidence="3" type="ORF">GCM10010121_049910</name>
</gene>
<feature type="domain" description="WCX" evidence="2">
    <location>
        <begin position="116"/>
        <end position="182"/>
    </location>
</feature>
<comment type="caution">
    <text evidence="3">The sequence shown here is derived from an EMBL/GenBank/DDBJ whole genome shotgun (WGS) entry which is preliminary data.</text>
</comment>
<sequence length="192" mass="21043">MGPAGRDPGPDEPDPDVLAVGVSSPWSTPRTPTRRPTTGGNSLPLRLNDRFSDHSAVSRSNRWYVVAGPGPRTCRVDKILELTASPEGFTRPEGFDLAACRETYQRDFHDRPYRGEALVRLAPGVTLAREVRTGPADEAGWTRATVPVESLDHAYAEFLRLGTDIEVLAPPELRERIKRTVTEPAGRYGGQA</sequence>
<proteinExistence type="predicted"/>
<evidence type="ECO:0000313" key="3">
    <source>
        <dbReference type="EMBL" id="GGJ32767.1"/>
    </source>
</evidence>
<name>A0A917NV15_9ACTN</name>
<evidence type="ECO:0000259" key="2">
    <source>
        <dbReference type="Pfam" id="PF25583"/>
    </source>
</evidence>
<reference evidence="3" key="1">
    <citation type="journal article" date="2014" name="Int. J. Syst. Evol. Microbiol.">
        <title>Complete genome sequence of Corynebacterium casei LMG S-19264T (=DSM 44701T), isolated from a smear-ripened cheese.</title>
        <authorList>
            <consortium name="US DOE Joint Genome Institute (JGI-PGF)"/>
            <person name="Walter F."/>
            <person name="Albersmeier A."/>
            <person name="Kalinowski J."/>
            <person name="Ruckert C."/>
        </authorList>
    </citation>
    <scope>NUCLEOTIDE SEQUENCE</scope>
    <source>
        <strain evidence="3">JCM 3086</strain>
    </source>
</reference>
<dbReference type="Pfam" id="PF25583">
    <property type="entry name" value="WCX"/>
    <property type="match status" value="1"/>
</dbReference>
<dbReference type="Proteomes" id="UP000657574">
    <property type="component" value="Unassembled WGS sequence"/>
</dbReference>
<keyword evidence="4" id="KW-1185">Reference proteome</keyword>
<feature type="compositionally biased region" description="Low complexity" evidence="1">
    <location>
        <begin position="28"/>
        <end position="38"/>
    </location>
</feature>
<feature type="region of interest" description="Disordered" evidence="1">
    <location>
        <begin position="1"/>
        <end position="47"/>
    </location>
</feature>
<protein>
    <recommendedName>
        <fullName evidence="2">WCX domain-containing protein</fullName>
    </recommendedName>
</protein>
<dbReference type="EMBL" id="BMQA01000017">
    <property type="protein sequence ID" value="GGJ32767.1"/>
    <property type="molecule type" value="Genomic_DNA"/>
</dbReference>
<organism evidence="3 4">
    <name type="scientific">Streptomyces brasiliensis</name>
    <dbReference type="NCBI Taxonomy" id="1954"/>
    <lineage>
        <taxon>Bacteria</taxon>
        <taxon>Bacillati</taxon>
        <taxon>Actinomycetota</taxon>
        <taxon>Actinomycetes</taxon>
        <taxon>Kitasatosporales</taxon>
        <taxon>Streptomycetaceae</taxon>
        <taxon>Streptomyces</taxon>
    </lineage>
</organism>
<evidence type="ECO:0000313" key="4">
    <source>
        <dbReference type="Proteomes" id="UP000657574"/>
    </source>
</evidence>
<dbReference type="PANTHER" id="PTHR34580">
    <property type="match status" value="1"/>
</dbReference>
<dbReference type="InterPro" id="IPR057727">
    <property type="entry name" value="WCX_dom"/>
</dbReference>